<accession>A0AAD6V4H8</accession>
<evidence type="ECO:0000313" key="4">
    <source>
        <dbReference type="Proteomes" id="UP001219525"/>
    </source>
</evidence>
<dbReference type="PANTHER" id="PTHR33365">
    <property type="entry name" value="YALI0B05434P"/>
    <property type="match status" value="1"/>
</dbReference>
<reference evidence="3" key="1">
    <citation type="submission" date="2023-03" db="EMBL/GenBank/DDBJ databases">
        <title>Massive genome expansion in bonnet fungi (Mycena s.s.) driven by repeated elements and novel gene families across ecological guilds.</title>
        <authorList>
            <consortium name="Lawrence Berkeley National Laboratory"/>
            <person name="Harder C.B."/>
            <person name="Miyauchi S."/>
            <person name="Viragh M."/>
            <person name="Kuo A."/>
            <person name="Thoen E."/>
            <person name="Andreopoulos B."/>
            <person name="Lu D."/>
            <person name="Skrede I."/>
            <person name="Drula E."/>
            <person name="Henrissat B."/>
            <person name="Morin E."/>
            <person name="Kohler A."/>
            <person name="Barry K."/>
            <person name="LaButti K."/>
            <person name="Morin E."/>
            <person name="Salamov A."/>
            <person name="Lipzen A."/>
            <person name="Mereny Z."/>
            <person name="Hegedus B."/>
            <person name="Baldrian P."/>
            <person name="Stursova M."/>
            <person name="Weitz H."/>
            <person name="Taylor A."/>
            <person name="Grigoriev I.V."/>
            <person name="Nagy L.G."/>
            <person name="Martin F."/>
            <person name="Kauserud H."/>
        </authorList>
    </citation>
    <scope>NUCLEOTIDE SEQUENCE</scope>
    <source>
        <strain evidence="3">9144</strain>
    </source>
</reference>
<evidence type="ECO:0000313" key="3">
    <source>
        <dbReference type="EMBL" id="KAJ7202038.1"/>
    </source>
</evidence>
<organism evidence="3 4">
    <name type="scientific">Mycena pura</name>
    <dbReference type="NCBI Taxonomy" id="153505"/>
    <lineage>
        <taxon>Eukaryota</taxon>
        <taxon>Fungi</taxon>
        <taxon>Dikarya</taxon>
        <taxon>Basidiomycota</taxon>
        <taxon>Agaricomycotina</taxon>
        <taxon>Agaricomycetes</taxon>
        <taxon>Agaricomycetidae</taxon>
        <taxon>Agaricales</taxon>
        <taxon>Marasmiineae</taxon>
        <taxon>Mycenaceae</taxon>
        <taxon>Mycena</taxon>
    </lineage>
</organism>
<dbReference type="PANTHER" id="PTHR33365:SF4">
    <property type="entry name" value="CYCLOCHLOROTINE BIOSYNTHESIS PROTEIN O"/>
    <property type="match status" value="1"/>
</dbReference>
<gene>
    <name evidence="3" type="ORF">GGX14DRAFT_399612</name>
</gene>
<evidence type="ECO:0000256" key="1">
    <source>
        <dbReference type="ARBA" id="ARBA00004685"/>
    </source>
</evidence>
<evidence type="ECO:0000256" key="2">
    <source>
        <dbReference type="ARBA" id="ARBA00035112"/>
    </source>
</evidence>
<comment type="caution">
    <text evidence="3">The sequence shown here is derived from an EMBL/GenBank/DDBJ whole genome shotgun (WGS) entry which is preliminary data.</text>
</comment>
<dbReference type="GO" id="GO:0043386">
    <property type="term" value="P:mycotoxin biosynthetic process"/>
    <property type="evidence" value="ECO:0007669"/>
    <property type="project" value="InterPro"/>
</dbReference>
<protein>
    <submittedName>
        <fullName evidence="3">Uncharacterized protein</fullName>
    </submittedName>
</protein>
<dbReference type="EMBL" id="JARJCW010000056">
    <property type="protein sequence ID" value="KAJ7202038.1"/>
    <property type="molecule type" value="Genomic_DNA"/>
</dbReference>
<sequence>MQKKKFATISQIPKSQAKLLPNKTHPIPGDEDNYVYCGSQPCKLLVLTVISTDRGTRRLPQPPLFDYYSDVMEIDHLDHCIDWIRQALMCAGDTSVIVWQWDPAQNKTTFQGDVAHTCRNFEKLREWGKSHAIQSHYDTSVRIEDGIVIPNIPKDFALG</sequence>
<dbReference type="AlphaFoldDB" id="A0AAD6V4H8"/>
<dbReference type="InterPro" id="IPR021765">
    <property type="entry name" value="UstYa-like"/>
</dbReference>
<dbReference type="Pfam" id="PF11807">
    <property type="entry name" value="UstYa"/>
    <property type="match status" value="1"/>
</dbReference>
<comment type="similarity">
    <text evidence="2">Belongs to the ustYa family.</text>
</comment>
<dbReference type="Proteomes" id="UP001219525">
    <property type="component" value="Unassembled WGS sequence"/>
</dbReference>
<name>A0AAD6V4H8_9AGAR</name>
<proteinExistence type="inferred from homology"/>
<comment type="pathway">
    <text evidence="1">Mycotoxin biosynthesis.</text>
</comment>
<keyword evidence="4" id="KW-1185">Reference proteome</keyword>